<feature type="transmembrane region" description="Helical" evidence="6">
    <location>
        <begin position="499"/>
        <end position="520"/>
    </location>
</feature>
<dbReference type="InterPro" id="IPR051085">
    <property type="entry name" value="MB_O-acyltransferase"/>
</dbReference>
<evidence type="ECO:0000256" key="3">
    <source>
        <dbReference type="ARBA" id="ARBA00022989"/>
    </source>
</evidence>
<dbReference type="Proteomes" id="UP001608902">
    <property type="component" value="Unassembled WGS sequence"/>
</dbReference>
<keyword evidence="4 6" id="KW-0472">Membrane</keyword>
<sequence>MTSDANSKSEHRPRFSPCFLPNIEEYIYFAVWLFHSVAAFVIAWNVSSKLSFWLEHWTVPNRFFPSLHRDYSDLEWSVHRTNVLRFVVITFLQSALFHILRRQIPNVFTVQVVMLVVWLLNSLFLTSLPCVVITAVLASVCVISTSVTKSQLPCWVLCLFFMNKASAYLYFSSTTERIYVEYNLYLYSAVKILNFCIHLTRNPNLQLDKALLIRFLQYMLYPPYLTLLIVLFDDFDAQMTAVEAKYGEPVDESKKKEIALRFVRLLFWHIFYDLLLHFIHVNSLFSSSTMIVSGLSRYELASVAYVNGMFFFIKYVNIFGVPAWFASLDGLTPPAAPFCISRISCYSQLWRNFDRGLYQFLKHQVYIPIIGSPYSSWFGVRRFGAMVLALLFVLLWHGPQSNYLKWVILNGIELTLENIASYIWKTSNWKNLREKIGVENERRLIAAVTVIVIVPGIFGVFFFLSREGNGDLVFDRIFTDGIKDIFSGNIRILDGVPTAGFVGVHLIILAYFFSNVCLYFDAKECKRNAVTDGKTTNIKEAAKSA</sequence>
<feature type="transmembrane region" description="Helical" evidence="6">
    <location>
        <begin position="211"/>
        <end position="232"/>
    </location>
</feature>
<feature type="transmembrane region" description="Helical" evidence="6">
    <location>
        <begin position="444"/>
        <end position="464"/>
    </location>
</feature>
<evidence type="ECO:0000256" key="5">
    <source>
        <dbReference type="ARBA" id="ARBA00038268"/>
    </source>
</evidence>
<feature type="transmembrane region" description="Helical" evidence="6">
    <location>
        <begin position="26"/>
        <end position="46"/>
    </location>
</feature>
<name>A0ABD6ENZ1_9BILA</name>
<evidence type="ECO:0000256" key="1">
    <source>
        <dbReference type="ARBA" id="ARBA00004141"/>
    </source>
</evidence>
<feature type="transmembrane region" description="Helical" evidence="6">
    <location>
        <begin position="83"/>
        <end position="100"/>
    </location>
</feature>
<reference evidence="7 8" key="1">
    <citation type="submission" date="2024-08" db="EMBL/GenBank/DDBJ databases">
        <title>Gnathostoma spinigerum genome.</title>
        <authorList>
            <person name="Gonzalez-Bertolin B."/>
            <person name="Monzon S."/>
            <person name="Zaballos A."/>
            <person name="Jimenez P."/>
            <person name="Dekumyoy P."/>
            <person name="Varona S."/>
            <person name="Cuesta I."/>
            <person name="Sumanam S."/>
            <person name="Adisakwattana P."/>
            <person name="Gasser R.B."/>
            <person name="Hernandez-Gonzalez A."/>
            <person name="Young N.D."/>
            <person name="Perteguer M.J."/>
        </authorList>
    </citation>
    <scope>NUCLEOTIDE SEQUENCE [LARGE SCALE GENOMIC DNA]</scope>
    <source>
        <strain evidence="7">AL3</strain>
        <tissue evidence="7">Liver</tissue>
    </source>
</reference>
<dbReference type="PANTHER" id="PTHR13285">
    <property type="entry name" value="ACYLTRANSFERASE"/>
    <property type="match status" value="1"/>
</dbReference>
<organism evidence="7 8">
    <name type="scientific">Gnathostoma spinigerum</name>
    <dbReference type="NCBI Taxonomy" id="75299"/>
    <lineage>
        <taxon>Eukaryota</taxon>
        <taxon>Metazoa</taxon>
        <taxon>Ecdysozoa</taxon>
        <taxon>Nematoda</taxon>
        <taxon>Chromadorea</taxon>
        <taxon>Rhabditida</taxon>
        <taxon>Spirurina</taxon>
        <taxon>Gnathostomatomorpha</taxon>
        <taxon>Gnathostomatoidea</taxon>
        <taxon>Gnathostomatidae</taxon>
        <taxon>Gnathostoma</taxon>
    </lineage>
</organism>
<evidence type="ECO:0000313" key="8">
    <source>
        <dbReference type="Proteomes" id="UP001608902"/>
    </source>
</evidence>
<evidence type="ECO:0000313" key="7">
    <source>
        <dbReference type="EMBL" id="MFH4978262.1"/>
    </source>
</evidence>
<protein>
    <recommendedName>
        <fullName evidence="9">Protein-cysteine N-palmitoyltransferase Rasp</fullName>
    </recommendedName>
</protein>
<keyword evidence="8" id="KW-1185">Reference proteome</keyword>
<comment type="caution">
    <text evidence="7">The sequence shown here is derived from an EMBL/GenBank/DDBJ whole genome shotgun (WGS) entry which is preliminary data.</text>
</comment>
<evidence type="ECO:0000256" key="4">
    <source>
        <dbReference type="ARBA" id="ARBA00023136"/>
    </source>
</evidence>
<accession>A0ABD6ENZ1</accession>
<dbReference type="AlphaFoldDB" id="A0ABD6ENZ1"/>
<feature type="transmembrane region" description="Helical" evidence="6">
    <location>
        <begin position="112"/>
        <end position="140"/>
    </location>
</feature>
<gene>
    <name evidence="7" type="ORF">AB6A40_004971</name>
</gene>
<keyword evidence="2 6" id="KW-0812">Transmembrane</keyword>
<comment type="subcellular location">
    <subcellularLocation>
        <location evidence="1">Membrane</location>
        <topology evidence="1">Multi-pass membrane protein</topology>
    </subcellularLocation>
</comment>
<evidence type="ECO:0000256" key="6">
    <source>
        <dbReference type="SAM" id="Phobius"/>
    </source>
</evidence>
<feature type="transmembrane region" description="Helical" evidence="6">
    <location>
        <begin position="265"/>
        <end position="285"/>
    </location>
</feature>
<keyword evidence="3 6" id="KW-1133">Transmembrane helix</keyword>
<feature type="transmembrane region" description="Helical" evidence="6">
    <location>
        <begin position="379"/>
        <end position="397"/>
    </location>
</feature>
<dbReference type="PANTHER" id="PTHR13285:SF18">
    <property type="entry name" value="PROTEIN-CYSTEINE N-PALMITOYLTRANSFERASE RASP"/>
    <property type="match status" value="1"/>
</dbReference>
<dbReference type="Pfam" id="PF03062">
    <property type="entry name" value="MBOAT"/>
    <property type="match status" value="1"/>
</dbReference>
<evidence type="ECO:0000256" key="2">
    <source>
        <dbReference type="ARBA" id="ARBA00022692"/>
    </source>
</evidence>
<comment type="similarity">
    <text evidence="5">Belongs to the membrane-bound acyltransferase family. HHAT subfamily.</text>
</comment>
<dbReference type="EMBL" id="JBGFUD010003030">
    <property type="protein sequence ID" value="MFH4978262.1"/>
    <property type="molecule type" value="Genomic_DNA"/>
</dbReference>
<dbReference type="InterPro" id="IPR004299">
    <property type="entry name" value="MBOAT_fam"/>
</dbReference>
<proteinExistence type="inferred from homology"/>
<dbReference type="GO" id="GO:0016020">
    <property type="term" value="C:membrane"/>
    <property type="evidence" value="ECO:0007669"/>
    <property type="project" value="UniProtKB-SubCell"/>
</dbReference>
<evidence type="ECO:0008006" key="9">
    <source>
        <dbReference type="Google" id="ProtNLM"/>
    </source>
</evidence>